<dbReference type="GO" id="GO:0006508">
    <property type="term" value="P:proteolysis"/>
    <property type="evidence" value="ECO:0007669"/>
    <property type="project" value="InterPro"/>
</dbReference>
<dbReference type="Pfam" id="PF02557">
    <property type="entry name" value="VanY"/>
    <property type="match status" value="1"/>
</dbReference>
<dbReference type="PANTHER" id="PTHR34385">
    <property type="entry name" value="D-ALANYL-D-ALANINE CARBOXYPEPTIDASE"/>
    <property type="match status" value="1"/>
</dbReference>
<evidence type="ECO:0000256" key="2">
    <source>
        <dbReference type="SAM" id="Phobius"/>
    </source>
</evidence>
<evidence type="ECO:0000313" key="5">
    <source>
        <dbReference type="EMBL" id="NEL56306.1"/>
    </source>
</evidence>
<keyword evidence="6" id="KW-1185">Reference proteome</keyword>
<keyword evidence="2" id="KW-0472">Membrane</keyword>
<dbReference type="Proteomes" id="UP000470470">
    <property type="component" value="Unassembled WGS sequence"/>
</dbReference>
<dbReference type="InterPro" id="IPR006976">
    <property type="entry name" value="VanZ-like"/>
</dbReference>
<dbReference type="RefSeq" id="WP_152727776.1">
    <property type="nucleotide sequence ID" value="NZ_JAABOZ010000001.1"/>
</dbReference>
<feature type="transmembrane region" description="Helical" evidence="2">
    <location>
        <begin position="81"/>
        <end position="99"/>
    </location>
</feature>
<dbReference type="PANTHER" id="PTHR34385:SF1">
    <property type="entry name" value="PEPTIDOGLYCAN L-ALANYL-D-GLUTAMATE ENDOPEPTIDASE CWLK"/>
    <property type="match status" value="1"/>
</dbReference>
<feature type="transmembrane region" description="Helical" evidence="2">
    <location>
        <begin position="166"/>
        <end position="186"/>
    </location>
</feature>
<dbReference type="EMBL" id="JAAGWK010000033">
    <property type="protein sequence ID" value="NEL56306.1"/>
    <property type="molecule type" value="Genomic_DNA"/>
</dbReference>
<dbReference type="InterPro" id="IPR003709">
    <property type="entry name" value="VanY-like_core_dom"/>
</dbReference>
<gene>
    <name evidence="5" type="ORF">G1H19_20255</name>
</gene>
<keyword evidence="2" id="KW-1133">Transmembrane helix</keyword>
<dbReference type="Gene3D" id="3.30.1380.10">
    <property type="match status" value="1"/>
</dbReference>
<dbReference type="InterPro" id="IPR052179">
    <property type="entry name" value="DD-CPase-like"/>
</dbReference>
<evidence type="ECO:0000259" key="3">
    <source>
        <dbReference type="Pfam" id="PF02557"/>
    </source>
</evidence>
<evidence type="ECO:0000313" key="6">
    <source>
        <dbReference type="Proteomes" id="UP000470470"/>
    </source>
</evidence>
<accession>A0A7K3WIX4</accession>
<feature type="transmembrane region" description="Helical" evidence="2">
    <location>
        <begin position="136"/>
        <end position="154"/>
    </location>
</feature>
<dbReference type="AlphaFoldDB" id="A0A7K3WIX4"/>
<feature type="domain" description="VanZ-like" evidence="4">
    <location>
        <begin position="77"/>
        <end position="152"/>
    </location>
</feature>
<reference evidence="5 6" key="1">
    <citation type="submission" date="2020-02" db="EMBL/GenBank/DDBJ databases">
        <title>The whole genome sequence of CPCC 205119.</title>
        <authorList>
            <person name="Jiang Z."/>
        </authorList>
    </citation>
    <scope>NUCLEOTIDE SEQUENCE [LARGE SCALE GENOMIC DNA]</scope>
    <source>
        <strain evidence="5 6">CPCC 205119</strain>
    </source>
</reference>
<feature type="transmembrane region" description="Helical" evidence="2">
    <location>
        <begin position="106"/>
        <end position="124"/>
    </location>
</feature>
<name>A0A7K3WIX4_9ACTN</name>
<organism evidence="5 6">
    <name type="scientific">Goekera deserti</name>
    <dbReference type="NCBI Taxonomy" id="2497753"/>
    <lineage>
        <taxon>Bacteria</taxon>
        <taxon>Bacillati</taxon>
        <taxon>Actinomycetota</taxon>
        <taxon>Actinomycetes</taxon>
        <taxon>Geodermatophilales</taxon>
        <taxon>Geodermatophilaceae</taxon>
        <taxon>Goekera</taxon>
    </lineage>
</organism>
<dbReference type="Pfam" id="PF04892">
    <property type="entry name" value="VanZ"/>
    <property type="match status" value="1"/>
</dbReference>
<proteinExistence type="predicted"/>
<dbReference type="CDD" id="cd14846">
    <property type="entry name" value="Peptidase_M15_like"/>
    <property type="match status" value="1"/>
</dbReference>
<dbReference type="SUPFAM" id="SSF55166">
    <property type="entry name" value="Hedgehog/DD-peptidase"/>
    <property type="match status" value="1"/>
</dbReference>
<feature type="region of interest" description="Disordered" evidence="1">
    <location>
        <begin position="1"/>
        <end position="23"/>
    </location>
</feature>
<feature type="domain" description="D-alanyl-D-alanine carboxypeptidase-like core" evidence="3">
    <location>
        <begin position="231"/>
        <end position="312"/>
    </location>
</feature>
<evidence type="ECO:0000256" key="1">
    <source>
        <dbReference type="SAM" id="MobiDB-lite"/>
    </source>
</evidence>
<protein>
    <recommendedName>
        <fullName evidence="7">D-alanyl-D-alanine carboxypeptidase</fullName>
    </recommendedName>
</protein>
<evidence type="ECO:0000259" key="4">
    <source>
        <dbReference type="Pfam" id="PF04892"/>
    </source>
</evidence>
<dbReference type="InterPro" id="IPR009045">
    <property type="entry name" value="Zn_M74/Hedgehog-like"/>
</dbReference>
<dbReference type="GO" id="GO:0008233">
    <property type="term" value="F:peptidase activity"/>
    <property type="evidence" value="ECO:0007669"/>
    <property type="project" value="InterPro"/>
</dbReference>
<keyword evidence="2" id="KW-0812">Transmembrane</keyword>
<sequence length="351" mass="35648">MSTLDSRAVAHRSPAPVPTPHPARGRPASLALAALLVTCAVGYVTLGPPGVVAGARSAVVDAVQALLGPWVGTVHRAPVENVANALLFLPVGAVAGLVLAHRGRSLPLLTGVALSVAVELGQLLLPGRVPDPVDVATNSAGAALGVSLVVLARARRRPRPARAVRLRAALLAVPVLAALAACQPGAAAGVPDHARQSAVDGPAGTRDAADGWVPDGESLSPFADLPAISMLDPALRQAVQDAARAAELDGVALRVTSGWRSAGLQQALFDAAVAEHGSEEAASRYVLRPEDSAHVAGRAVDIGPTDAMSWMTQHGSDHGLCMTYGNELWHYELTVAPGETCPAPAPDASAG</sequence>
<evidence type="ECO:0008006" key="7">
    <source>
        <dbReference type="Google" id="ProtNLM"/>
    </source>
</evidence>
<comment type="caution">
    <text evidence="5">The sequence shown here is derived from an EMBL/GenBank/DDBJ whole genome shotgun (WGS) entry which is preliminary data.</text>
</comment>